<accession>A0A084JNM4</accession>
<feature type="domain" description="DUF5808" evidence="3">
    <location>
        <begin position="314"/>
        <end position="338"/>
    </location>
</feature>
<feature type="domain" description="DUF1648" evidence="2">
    <location>
        <begin position="149"/>
        <end position="195"/>
    </location>
</feature>
<dbReference type="RefSeq" id="WP_038279623.1">
    <property type="nucleotide sequence ID" value="NZ_JPME01000010.1"/>
</dbReference>
<reference evidence="4 5" key="1">
    <citation type="submission" date="2014-07" db="EMBL/GenBank/DDBJ databases">
        <title>Draft genome of Clostridium celerecrescens 152B isolated from sediments associated with methane hydrate from Krishna Godavari basin.</title>
        <authorList>
            <person name="Honkalas V.S."/>
            <person name="Dabir A.P."/>
            <person name="Arora P."/>
            <person name="Dhakephalkar P.K."/>
        </authorList>
    </citation>
    <scope>NUCLEOTIDE SEQUENCE [LARGE SCALE GENOMIC DNA]</scope>
    <source>
        <strain evidence="4 5">152B</strain>
    </source>
</reference>
<feature type="transmembrane region" description="Helical" evidence="1">
    <location>
        <begin position="260"/>
        <end position="279"/>
    </location>
</feature>
<name>A0A084JNM4_9FIRM</name>
<dbReference type="Pfam" id="PF07853">
    <property type="entry name" value="DUF1648"/>
    <property type="match status" value="1"/>
</dbReference>
<dbReference type="InterPro" id="IPR043831">
    <property type="entry name" value="DUF5808"/>
</dbReference>
<comment type="caution">
    <text evidence="4">The sequence shown here is derived from an EMBL/GenBank/DDBJ whole genome shotgun (WGS) entry which is preliminary data.</text>
</comment>
<dbReference type="InterPro" id="IPR012867">
    <property type="entry name" value="DUF1648"/>
</dbReference>
<keyword evidence="1" id="KW-0812">Transmembrane</keyword>
<evidence type="ECO:0000256" key="1">
    <source>
        <dbReference type="SAM" id="Phobius"/>
    </source>
</evidence>
<evidence type="ECO:0000313" key="5">
    <source>
        <dbReference type="Proteomes" id="UP000028525"/>
    </source>
</evidence>
<feature type="transmembrane region" description="Helical" evidence="1">
    <location>
        <begin position="230"/>
        <end position="254"/>
    </location>
</feature>
<sequence>MSENLSYIIGIMGFSWVLVLFATALTPYFMQKNICFGISIPVSEYNDPKIRLLRRNYCISCLSIGLVLGIGSTICYIWMPAERALWLQLSGIILYLAASTIIYFFARSEIKAIKLERDWEFDTETVIKTSGKSGKTIGTAWYLLYLVPIAIAVFAAVLKYPSLPGHIPMHYNLAGKVDRYAAKSIGTFAVMPLIQCFTGLLFAGINFGIGTAGHQRNYRRTQAFQGIMSIFLYTIGFMVMLLFTCIQLTMLSVINEKLMMVLPFAFLVIIFLSCIYLTVKVGQGGSRLDIRDDAPLNRMDDDRYWLGGFLYCNKDDPSLFVEKRFGMGYTLNFGNPRSLIAIAAFVVFILAVTVIPFMLE</sequence>
<evidence type="ECO:0000259" key="2">
    <source>
        <dbReference type="Pfam" id="PF07853"/>
    </source>
</evidence>
<proteinExistence type="predicted"/>
<gene>
    <name evidence="4" type="ORF">IO98_07190</name>
</gene>
<feature type="transmembrane region" description="Helical" evidence="1">
    <location>
        <begin position="85"/>
        <end position="106"/>
    </location>
</feature>
<evidence type="ECO:0000259" key="3">
    <source>
        <dbReference type="Pfam" id="PF19124"/>
    </source>
</evidence>
<protein>
    <recommendedName>
        <fullName evidence="6">DUF1648 domain-containing protein</fullName>
    </recommendedName>
</protein>
<keyword evidence="1" id="KW-0472">Membrane</keyword>
<dbReference type="GO" id="GO:0009636">
    <property type="term" value="P:response to toxic substance"/>
    <property type="evidence" value="ECO:0007669"/>
    <property type="project" value="TreeGrafter"/>
</dbReference>
<dbReference type="Pfam" id="PF19124">
    <property type="entry name" value="DUF5808"/>
    <property type="match status" value="1"/>
</dbReference>
<organism evidence="4 5">
    <name type="scientific">Lacrimispora celerecrescens</name>
    <dbReference type="NCBI Taxonomy" id="29354"/>
    <lineage>
        <taxon>Bacteria</taxon>
        <taxon>Bacillati</taxon>
        <taxon>Bacillota</taxon>
        <taxon>Clostridia</taxon>
        <taxon>Lachnospirales</taxon>
        <taxon>Lachnospiraceae</taxon>
        <taxon>Lacrimispora</taxon>
    </lineage>
</organism>
<dbReference type="Proteomes" id="UP000028525">
    <property type="component" value="Unassembled WGS sequence"/>
</dbReference>
<feature type="transmembrane region" description="Helical" evidence="1">
    <location>
        <begin position="6"/>
        <end position="30"/>
    </location>
</feature>
<feature type="transmembrane region" description="Helical" evidence="1">
    <location>
        <begin position="140"/>
        <end position="160"/>
    </location>
</feature>
<evidence type="ECO:0000313" key="4">
    <source>
        <dbReference type="EMBL" id="KEZ90558.1"/>
    </source>
</evidence>
<dbReference type="STRING" id="29354.IO98_07190"/>
<feature type="transmembrane region" description="Helical" evidence="1">
    <location>
        <begin position="57"/>
        <end position="79"/>
    </location>
</feature>
<dbReference type="PANTHER" id="PTHR37810:SF9">
    <property type="entry name" value="MEMBRANE PROTEIN"/>
    <property type="match status" value="1"/>
</dbReference>
<evidence type="ECO:0008006" key="6">
    <source>
        <dbReference type="Google" id="ProtNLM"/>
    </source>
</evidence>
<dbReference type="AlphaFoldDB" id="A0A084JNM4"/>
<dbReference type="PANTHER" id="PTHR37810">
    <property type="entry name" value="IMMUNITY PROTEIN SDPI"/>
    <property type="match status" value="1"/>
</dbReference>
<keyword evidence="5" id="KW-1185">Reference proteome</keyword>
<feature type="transmembrane region" description="Helical" evidence="1">
    <location>
        <begin position="339"/>
        <end position="359"/>
    </location>
</feature>
<keyword evidence="1" id="KW-1133">Transmembrane helix</keyword>
<dbReference type="EMBL" id="JPME01000010">
    <property type="protein sequence ID" value="KEZ90558.1"/>
    <property type="molecule type" value="Genomic_DNA"/>
</dbReference>
<dbReference type="OrthoDB" id="9808690at2"/>
<feature type="transmembrane region" description="Helical" evidence="1">
    <location>
        <begin position="180"/>
        <end position="209"/>
    </location>
</feature>